<dbReference type="PANTHER" id="PTHR42693">
    <property type="entry name" value="ARYLSULFATASE FAMILY MEMBER"/>
    <property type="match status" value="1"/>
</dbReference>
<name>A0ABR8N1Z7_9BACL</name>
<dbReference type="PANTHER" id="PTHR42693:SF53">
    <property type="entry name" value="ENDO-4-O-SULFATASE"/>
    <property type="match status" value="1"/>
</dbReference>
<dbReference type="RefSeq" id="WP_191204791.1">
    <property type="nucleotide sequence ID" value="NZ_JACXZA010000004.1"/>
</dbReference>
<comment type="caution">
    <text evidence="4">The sequence shown here is derived from an EMBL/GenBank/DDBJ whole genome shotgun (WGS) entry which is preliminary data.</text>
</comment>
<accession>A0ABR8N1Z7</accession>
<keyword evidence="5" id="KW-1185">Reference proteome</keyword>
<reference evidence="4 5" key="1">
    <citation type="submission" date="2020-09" db="EMBL/GenBank/DDBJ databases">
        <title>Paenibacillus sp. strain PR3 16S rRNA gene Genome sequencing and assembly.</title>
        <authorList>
            <person name="Kim J."/>
        </authorList>
    </citation>
    <scope>NUCLEOTIDE SEQUENCE [LARGE SCALE GENOMIC DNA]</scope>
    <source>
        <strain evidence="4 5">PR3</strain>
    </source>
</reference>
<sequence length="572" mass="64785">MVKQPNILLLLVDEERYPPPYENAEMKEWRRNNLLAQQWLRENGLEFHSHYIGSAACAPSRTTLFTGQYPSLHGVTQTDGIAKQAADSNLYWLDRNTVPTMGDYFREAGYETYYRGKWHLSDEDIMIPGTNNALPSYDPTGMPNTDQHLYKEADRLEPFGFSGWIGPEPHGRNPRNSGSSAGYGASGRDEFYADEVVRLIGELDRKSSSGHRKPWLITASLVNPHDIVLYGDLTARLPQFRFDVDPSVPEVAPPPTLHENLQTKPQCQASYRDLYAVALQPITDRSYYRRLYYQLQKNADQQLQKILGAITHSSCFENTIIVFTSDHGDLLGAHGGLHQKMYCAYEEMLHVPLIVYNKKLIPHARSVNRMTSHLDLLPTLLGLASISAEGVRGRLQGRFSEARPLVGRNLSPLIEHASGTVSESPIYFMTDDDMLRGQHQISPLGIPYPPAAQPNHIETVITTLKRNGRSERWKLSRYADDPKFWSTPGVQDATYWPARTAQNPAEIAWVPRIKITPVPDEHELYCLTDDPLETRNLAHPAYSDAYSDVFASMMSVLAKQRALKRLMPRQTR</sequence>
<dbReference type="InterPro" id="IPR017850">
    <property type="entry name" value="Alkaline_phosphatase_core_sf"/>
</dbReference>
<evidence type="ECO:0000256" key="2">
    <source>
        <dbReference type="ARBA" id="ARBA00022801"/>
    </source>
</evidence>
<dbReference type="SUPFAM" id="SSF53649">
    <property type="entry name" value="Alkaline phosphatase-like"/>
    <property type="match status" value="1"/>
</dbReference>
<evidence type="ECO:0000259" key="3">
    <source>
        <dbReference type="Pfam" id="PF00884"/>
    </source>
</evidence>
<dbReference type="Pfam" id="PF00884">
    <property type="entry name" value="Sulfatase"/>
    <property type="match status" value="1"/>
</dbReference>
<dbReference type="Proteomes" id="UP000609346">
    <property type="component" value="Unassembled WGS sequence"/>
</dbReference>
<evidence type="ECO:0000313" key="5">
    <source>
        <dbReference type="Proteomes" id="UP000609346"/>
    </source>
</evidence>
<evidence type="ECO:0000256" key="1">
    <source>
        <dbReference type="ARBA" id="ARBA00008779"/>
    </source>
</evidence>
<dbReference type="InterPro" id="IPR000917">
    <property type="entry name" value="Sulfatase_N"/>
</dbReference>
<dbReference type="InterPro" id="IPR050738">
    <property type="entry name" value="Sulfatase"/>
</dbReference>
<proteinExistence type="inferred from homology"/>
<dbReference type="Gene3D" id="3.40.720.10">
    <property type="entry name" value="Alkaline Phosphatase, subunit A"/>
    <property type="match status" value="1"/>
</dbReference>
<keyword evidence="2" id="KW-0378">Hydrolase</keyword>
<gene>
    <name evidence="4" type="ORF">H8B09_17155</name>
</gene>
<feature type="domain" description="Sulfatase N-terminal" evidence="3">
    <location>
        <begin position="5"/>
        <end position="385"/>
    </location>
</feature>
<protein>
    <submittedName>
        <fullName evidence="4">Sulfatase-like hydrolase/transferase</fullName>
    </submittedName>
</protein>
<organism evidence="4 5">
    <name type="scientific">Paenibacillus terricola</name>
    <dbReference type="NCBI Taxonomy" id="2763503"/>
    <lineage>
        <taxon>Bacteria</taxon>
        <taxon>Bacillati</taxon>
        <taxon>Bacillota</taxon>
        <taxon>Bacilli</taxon>
        <taxon>Bacillales</taxon>
        <taxon>Paenibacillaceae</taxon>
        <taxon>Paenibacillus</taxon>
    </lineage>
</organism>
<dbReference type="EMBL" id="JACXZA010000004">
    <property type="protein sequence ID" value="MBD3920494.1"/>
    <property type="molecule type" value="Genomic_DNA"/>
</dbReference>
<comment type="similarity">
    <text evidence="1">Belongs to the sulfatase family.</text>
</comment>
<evidence type="ECO:0000313" key="4">
    <source>
        <dbReference type="EMBL" id="MBD3920494.1"/>
    </source>
</evidence>